<evidence type="ECO:0000256" key="2">
    <source>
        <dbReference type="SAM" id="Phobius"/>
    </source>
</evidence>
<dbReference type="RefSeq" id="WP_019920431.1">
    <property type="nucleotide sequence ID" value="NZ_CP140152.1"/>
</dbReference>
<keyword evidence="4" id="KW-1185">Reference proteome</keyword>
<dbReference type="GeneID" id="43162322"/>
<proteinExistence type="predicted"/>
<keyword evidence="1" id="KW-0175">Coiled coil</keyword>
<name>A0ABZ0XTE9_9BURK</name>
<feature type="coiled-coil region" evidence="1">
    <location>
        <begin position="129"/>
        <end position="156"/>
    </location>
</feature>
<keyword evidence="2" id="KW-1133">Transmembrane helix</keyword>
<keyword evidence="2" id="KW-0812">Transmembrane</keyword>
<accession>A0ABZ0XTE9</accession>
<organism evidence="3 4">
    <name type="scientific">Duganella zoogloeoides</name>
    <dbReference type="NCBI Taxonomy" id="75659"/>
    <lineage>
        <taxon>Bacteria</taxon>
        <taxon>Pseudomonadati</taxon>
        <taxon>Pseudomonadota</taxon>
        <taxon>Betaproteobacteria</taxon>
        <taxon>Burkholderiales</taxon>
        <taxon>Oxalobacteraceae</taxon>
        <taxon>Telluria group</taxon>
        <taxon>Duganella</taxon>
    </lineage>
</organism>
<feature type="transmembrane region" description="Helical" evidence="2">
    <location>
        <begin position="25"/>
        <end position="45"/>
    </location>
</feature>
<dbReference type="Proteomes" id="UP001326110">
    <property type="component" value="Chromosome"/>
</dbReference>
<evidence type="ECO:0000256" key="1">
    <source>
        <dbReference type="SAM" id="Coils"/>
    </source>
</evidence>
<feature type="transmembrane region" description="Helical" evidence="2">
    <location>
        <begin position="324"/>
        <end position="344"/>
    </location>
</feature>
<feature type="transmembrane region" description="Helical" evidence="2">
    <location>
        <begin position="277"/>
        <end position="300"/>
    </location>
</feature>
<reference evidence="3 4" key="1">
    <citation type="submission" date="2023-11" db="EMBL/GenBank/DDBJ databases">
        <title>MicrobeMod: A computational toolkit for identifying prokaryotic methylation and restriction-modification with nanopore sequencing.</title>
        <authorList>
            <person name="Crits-Christoph A."/>
            <person name="Kang S.C."/>
            <person name="Lee H."/>
            <person name="Ostrov N."/>
        </authorList>
    </citation>
    <scope>NUCLEOTIDE SEQUENCE [LARGE SCALE GENOMIC DNA]</scope>
    <source>
        <strain evidence="3 4">ATCC 25935</strain>
    </source>
</reference>
<protein>
    <submittedName>
        <fullName evidence="3">Zinc ribbon domain-containing protein</fullName>
    </submittedName>
</protein>
<sequence>MFATLAQAIKSRWLRLITYSGAKRLSWFALILVFALDGFTLTLMFKGLTDAEELVNYPSSHVSNDCTSLSFNLLRSSTAEQIATLASAAEGVGQQTRQNHDLHQINQILLPICVQIQEKMLVTIGTPPIIRLAEHLKQIDEQISRANEESRKIKESYSTALLEKIADQKREESILPVEAGKIKSTVDYLTSRLAMLEQRHAEVSSEIVNHPNVLAYFVYLKSLPIDSEFAKEAERYERQVFWYPLKVVAAQVGFMVPLLLMTIFWNARAIRKSQETSILISAHLILVCTIPILLRLLYFIGDLLPQELLYRLLYVLQEWKLSFLWYYLAIAASVAGGLFLVYLAQRSLFTAARQRLTRLRKTQCRSCGEKLRLVDQACCEMCGASQRAPCDACGQPRQLLAFHCNHCGTATPAPT</sequence>
<evidence type="ECO:0000313" key="3">
    <source>
        <dbReference type="EMBL" id="WQH02998.1"/>
    </source>
</evidence>
<feature type="transmembrane region" description="Helical" evidence="2">
    <location>
        <begin position="241"/>
        <end position="265"/>
    </location>
</feature>
<gene>
    <name evidence="3" type="ORF">SR858_18260</name>
</gene>
<keyword evidence="2" id="KW-0472">Membrane</keyword>
<dbReference type="EMBL" id="CP140152">
    <property type="protein sequence ID" value="WQH02998.1"/>
    <property type="molecule type" value="Genomic_DNA"/>
</dbReference>
<evidence type="ECO:0000313" key="4">
    <source>
        <dbReference type="Proteomes" id="UP001326110"/>
    </source>
</evidence>